<dbReference type="EMBL" id="JAHDYR010000005">
    <property type="protein sequence ID" value="KAG9396703.1"/>
    <property type="molecule type" value="Genomic_DNA"/>
</dbReference>
<sequence>MQYQNTQQQYQMRGYSQQYMSQQYAHGHLEPFQYFKTQGRTDDERLDDDILRELMVACGEDLPQDTTKHAVGVALHDFVVEKTRQAQAMATLAGNSTISAEDLFTTVGDEPVYVEPARFILSCRTKQAR</sequence>
<dbReference type="AlphaFoldDB" id="A0A8J6AXP4"/>
<protein>
    <submittedName>
        <fullName evidence="1">Uncharacterized protein</fullName>
    </submittedName>
</protein>
<name>A0A8J6AXP4_9EUKA</name>
<comment type="caution">
    <text evidence="1">The sequence shown here is derived from an EMBL/GenBank/DDBJ whole genome shotgun (WGS) entry which is preliminary data.</text>
</comment>
<organism evidence="1 2">
    <name type="scientific">Carpediemonas membranifera</name>
    <dbReference type="NCBI Taxonomy" id="201153"/>
    <lineage>
        <taxon>Eukaryota</taxon>
        <taxon>Metamonada</taxon>
        <taxon>Carpediemonas-like organisms</taxon>
        <taxon>Carpediemonas</taxon>
    </lineage>
</organism>
<proteinExistence type="predicted"/>
<gene>
    <name evidence="1" type="ORF">J8273_1721</name>
</gene>
<keyword evidence="2" id="KW-1185">Reference proteome</keyword>
<evidence type="ECO:0000313" key="1">
    <source>
        <dbReference type="EMBL" id="KAG9396703.1"/>
    </source>
</evidence>
<accession>A0A8J6AXP4</accession>
<dbReference type="Proteomes" id="UP000717585">
    <property type="component" value="Unassembled WGS sequence"/>
</dbReference>
<evidence type="ECO:0000313" key="2">
    <source>
        <dbReference type="Proteomes" id="UP000717585"/>
    </source>
</evidence>
<reference evidence="1" key="1">
    <citation type="submission" date="2021-05" db="EMBL/GenBank/DDBJ databases">
        <title>A free-living protist that lacks canonical eukaryotic 1 DNA replication and segregation systems.</title>
        <authorList>
            <person name="Salas-Leiva D.E."/>
            <person name="Tromer E.C."/>
            <person name="Curtis B.A."/>
            <person name="Jerlstrom-Hultqvist J."/>
            <person name="Kolisko M."/>
            <person name="Yi Z."/>
            <person name="Salas-Leiva J.S."/>
            <person name="Gallot-Lavallee L."/>
            <person name="Kops G.J.P.L."/>
            <person name="Archibald J.M."/>
            <person name="Simpson A.G.B."/>
            <person name="Roger A.J."/>
        </authorList>
    </citation>
    <scope>NUCLEOTIDE SEQUENCE</scope>
    <source>
        <strain evidence="1">BICM</strain>
    </source>
</reference>